<evidence type="ECO:0000313" key="7">
    <source>
        <dbReference type="Proteomes" id="UP000719412"/>
    </source>
</evidence>
<dbReference type="InterPro" id="IPR042185">
    <property type="entry name" value="Serpin_sf_2"/>
</dbReference>
<evidence type="ECO:0000256" key="2">
    <source>
        <dbReference type="ARBA" id="ARBA00022690"/>
    </source>
</evidence>
<dbReference type="SUPFAM" id="SSF56574">
    <property type="entry name" value="Serpins"/>
    <property type="match status" value="5"/>
</dbReference>
<keyword evidence="7" id="KW-1185">Reference proteome</keyword>
<dbReference type="GO" id="GO:0005615">
    <property type="term" value="C:extracellular space"/>
    <property type="evidence" value="ECO:0007669"/>
    <property type="project" value="InterPro"/>
</dbReference>
<evidence type="ECO:0000256" key="1">
    <source>
        <dbReference type="ARBA" id="ARBA00009500"/>
    </source>
</evidence>
<dbReference type="InterPro" id="IPR042178">
    <property type="entry name" value="Serpin_sf_1"/>
</dbReference>
<dbReference type="Gene3D" id="2.30.39.10">
    <property type="entry name" value="Alpha-1-antitrypsin, domain 1"/>
    <property type="match status" value="5"/>
</dbReference>
<keyword evidence="3" id="KW-0722">Serine protease inhibitor</keyword>
<gene>
    <name evidence="6" type="ORF">GEV33_003777</name>
</gene>
<dbReference type="SMART" id="SM00093">
    <property type="entry name" value="SERPIN"/>
    <property type="match status" value="5"/>
</dbReference>
<feature type="domain" description="Serpin" evidence="5">
    <location>
        <begin position="583"/>
        <end position="839"/>
    </location>
</feature>
<protein>
    <recommendedName>
        <fullName evidence="5">Serpin domain-containing protein</fullName>
    </recommendedName>
</protein>
<dbReference type="Gene3D" id="6.20.40.10">
    <property type="match status" value="1"/>
</dbReference>
<feature type="domain" description="Serpin" evidence="5">
    <location>
        <begin position="1138"/>
        <end position="1454"/>
    </location>
</feature>
<reference evidence="6" key="2">
    <citation type="submission" date="2021-08" db="EMBL/GenBank/DDBJ databases">
        <authorList>
            <person name="Eriksson T."/>
        </authorList>
    </citation>
    <scope>NUCLEOTIDE SEQUENCE</scope>
    <source>
        <strain evidence="6">Stoneville</strain>
        <tissue evidence="6">Whole head</tissue>
    </source>
</reference>
<proteinExistence type="inferred from homology"/>
<dbReference type="InterPro" id="IPR023796">
    <property type="entry name" value="Serpin_dom"/>
</dbReference>
<sequence length="1456" mass="164562">MNSWVEKETENKINNMVDSKLLDELTRIILINALYFKGDWTEKFYLCNTQKNNFYKTKNDAVEVDTMASRPSQFFRICMSLDLNAKLLELPINGDSSMVFVLPNERDGLAYLENKLDKVFLPYKFIRSVVTVFIPKFKIEYQTDFRAVLRNLGVHTIFTEGDADFSGIAGEKGDLFVNAVLQKTFVDVSEEGVEAAAATFTNDEVMEKFVKANNSFLPSVYKEIAKKENGNLLVSSLSAQTILALTHSGCRGQTAEELRIAVHFPDDPAKIQSAVKAVLSNLKTKEGCKLCIANKMYVTKGVPLQNEFQEIVKEVYFADSENIDFTKKEEAAQTMNSWVEKETENKISNLVDSKLLNEVTRIVLINTLYFKGDWKEKFHLANTEKMNFYKTPSETVEVDAMSNKRFKFFSICISEELNAKVLKLPIHGDASMMFVLPNERDGLAELESKIDKVFSSCEFKEKLVNVYLPKFKIEYQIDFKAVLQNLGVQAMFSEDDADLSGIAGEKGELLVDAVLQKTFIDVSEEGVEAAAATFAVIRIPQSGCIPPPVPFRADHPFIFYIKIIEDMPNVMKEFVEANNSFLHRVYKEIVKKENGNLLVSPLSAQTILALTHSGCEGQTAEELRTALHLSDDPAKIQSAVKVVLSNLKTKEGLKLCIANKIFYKEQAAKTMNSWVEKETENKINNMVDSKLLDELTRIILINALYFKGDWAEKFYVCNTQKTNFYKTKNDAVEVDTMTSNHSQLFRICMSLDLNAKLLELPINGDASMVFVLPNERDGLDYLENKIDKVFLPYKFISTEVIVFIPKFKIEYQTDFNAVLRNLNEEVKEEFVKANNSFLPSVYKEIVKKENGNLLVSPLSAQTILALTYSGCRGETAEELRIAVHFPDDPAKIQSAVKAVLSNLKTKEGCKLCIANKMYVTKGVPLQNEFQEIVKEVYFSDSENIDFTKKEEAAETMNSWVEKETENKISNLVDSKLLNELTRIVLINALYFKGDWKEKFHLANTEKMNFYKTPSETVKVDAMTNKRFKFFSICISEELNAKVLKLPIHGDASMMFVLPNERDGLAELESNIDSLLFFEDDADLSGIAGEKGELLVDAVLQKTFIDVSEEGVEAAAATFADMPNVMKEFVEANNSFLPSVYREIIKEEKGNILVSPLSAETVLALTHSGCRGQTAEELRIALHLPDDPAKIQSAVKAVLSELSDLKTNEGCKLFIANKMYIRKDFSIKDEFQKIASEVYFSTSENIDFAMNVRAAETINSWVEKVTENKIKNLIHSQVLDEFTRVILVNALYFKGAWIEKFHLTNTKKTKFYKSRNEVVKVDAMANRPSQNFSICISKELNAKLLLLPIHGDASMLQNLYSSLQLGVHRIFSDDDADLSGISGEKGDLLVNEILQKTFIDVSEEGVEAAAATDLKIPIPYCGRKHRPQKFIADHPFIFYLKVKDMIIFAGRVTEPYY</sequence>
<dbReference type="PROSITE" id="PS00284">
    <property type="entry name" value="SERPIN"/>
    <property type="match status" value="1"/>
</dbReference>
<dbReference type="InterPro" id="IPR023795">
    <property type="entry name" value="Serpin_CS"/>
</dbReference>
<dbReference type="PANTHER" id="PTHR11461:SF211">
    <property type="entry name" value="GH10112P-RELATED"/>
    <property type="match status" value="1"/>
</dbReference>
<dbReference type="EMBL" id="JABDTM020015937">
    <property type="protein sequence ID" value="KAH0819012.1"/>
    <property type="molecule type" value="Genomic_DNA"/>
</dbReference>
<dbReference type="Pfam" id="PF00079">
    <property type="entry name" value="Serpin"/>
    <property type="match status" value="5"/>
</dbReference>
<organism evidence="6 7">
    <name type="scientific">Tenebrio molitor</name>
    <name type="common">Yellow mealworm beetle</name>
    <dbReference type="NCBI Taxonomy" id="7067"/>
    <lineage>
        <taxon>Eukaryota</taxon>
        <taxon>Metazoa</taxon>
        <taxon>Ecdysozoa</taxon>
        <taxon>Arthropoda</taxon>
        <taxon>Hexapoda</taxon>
        <taxon>Insecta</taxon>
        <taxon>Pterygota</taxon>
        <taxon>Neoptera</taxon>
        <taxon>Endopterygota</taxon>
        <taxon>Coleoptera</taxon>
        <taxon>Polyphaga</taxon>
        <taxon>Cucujiformia</taxon>
        <taxon>Tenebrionidae</taxon>
        <taxon>Tenebrio</taxon>
    </lineage>
</organism>
<dbReference type="InterPro" id="IPR000215">
    <property type="entry name" value="Serpin_fam"/>
</dbReference>
<evidence type="ECO:0000313" key="6">
    <source>
        <dbReference type="EMBL" id="KAH0819012.1"/>
    </source>
</evidence>
<evidence type="ECO:0000256" key="4">
    <source>
        <dbReference type="RuleBase" id="RU000411"/>
    </source>
</evidence>
<accession>A0A8J6HRI4</accession>
<dbReference type="Proteomes" id="UP000719412">
    <property type="component" value="Unassembled WGS sequence"/>
</dbReference>
<comment type="similarity">
    <text evidence="1 4">Belongs to the serpin family.</text>
</comment>
<feature type="domain" description="Serpin" evidence="5">
    <location>
        <begin position="840"/>
        <end position="1137"/>
    </location>
</feature>
<comment type="caution">
    <text evidence="6">The sequence shown here is derived from an EMBL/GenBank/DDBJ whole genome shotgun (WGS) entry which is preliminary data.</text>
</comment>
<feature type="domain" description="Serpin" evidence="5">
    <location>
        <begin position="1"/>
        <end position="218"/>
    </location>
</feature>
<evidence type="ECO:0000256" key="3">
    <source>
        <dbReference type="ARBA" id="ARBA00022900"/>
    </source>
</evidence>
<dbReference type="PANTHER" id="PTHR11461">
    <property type="entry name" value="SERINE PROTEASE INHIBITOR, SERPIN"/>
    <property type="match status" value="1"/>
</dbReference>
<dbReference type="Gene3D" id="3.30.497.10">
    <property type="entry name" value="Antithrombin, subunit I, domain 2"/>
    <property type="match status" value="6"/>
</dbReference>
<dbReference type="CDD" id="cd19955">
    <property type="entry name" value="serpin48-like_insects"/>
    <property type="match status" value="1"/>
</dbReference>
<dbReference type="GO" id="GO:0004867">
    <property type="term" value="F:serine-type endopeptidase inhibitor activity"/>
    <property type="evidence" value="ECO:0007669"/>
    <property type="project" value="UniProtKB-KW"/>
</dbReference>
<keyword evidence="2" id="KW-0646">Protease inhibitor</keyword>
<feature type="domain" description="Serpin" evidence="5">
    <location>
        <begin position="219"/>
        <end position="564"/>
    </location>
</feature>
<reference evidence="6" key="1">
    <citation type="journal article" date="2020" name="J Insects Food Feed">
        <title>The yellow mealworm (Tenebrio molitor) genome: a resource for the emerging insects as food and feed industry.</title>
        <authorList>
            <person name="Eriksson T."/>
            <person name="Andere A."/>
            <person name="Kelstrup H."/>
            <person name="Emery V."/>
            <person name="Picard C."/>
        </authorList>
    </citation>
    <scope>NUCLEOTIDE SEQUENCE</scope>
    <source>
        <strain evidence="6">Stoneville</strain>
        <tissue evidence="6">Whole head</tissue>
    </source>
</reference>
<dbReference type="InterPro" id="IPR036186">
    <property type="entry name" value="Serpin_sf"/>
</dbReference>
<evidence type="ECO:0000259" key="5">
    <source>
        <dbReference type="SMART" id="SM00093"/>
    </source>
</evidence>
<name>A0A8J6HRI4_TENMO</name>